<dbReference type="Pfam" id="PF01344">
    <property type="entry name" value="Kelch_1"/>
    <property type="match status" value="2"/>
</dbReference>
<dbReference type="AlphaFoldDB" id="A0A443NE32"/>
<dbReference type="InterPro" id="IPR006652">
    <property type="entry name" value="Kelch_1"/>
</dbReference>
<evidence type="ECO:0000313" key="4">
    <source>
        <dbReference type="Proteomes" id="UP000283530"/>
    </source>
</evidence>
<dbReference type="Proteomes" id="UP000283530">
    <property type="component" value="Unassembled WGS sequence"/>
</dbReference>
<comment type="caution">
    <text evidence="3">The sequence shown here is derived from an EMBL/GenBank/DDBJ whole genome shotgun (WGS) entry which is preliminary data.</text>
</comment>
<evidence type="ECO:0000313" key="3">
    <source>
        <dbReference type="EMBL" id="RWR76738.1"/>
    </source>
</evidence>
<evidence type="ECO:0000256" key="2">
    <source>
        <dbReference type="ARBA" id="ARBA00022737"/>
    </source>
</evidence>
<dbReference type="STRING" id="337451.A0A443NE32"/>
<dbReference type="OrthoDB" id="45365at2759"/>
<accession>A0A443NE32</accession>
<sequence>MWYLARKPSKPLHDQTEKDLQTYTGRNSIFPISNTGIFQDISVVQVPHKPIDEVPVQSYGSWTWFGRLSSRSQFQAIVVPQIPILSIQIITQLPVHGELLCALVVPPAYRPVASLIMYSPQNNLWKPAPKMRCKGRNLASAAAAVLDGSLYIAGGHLGSPSHSNGYTFLHSAERLDLQTGEWQNLPNMQVVRVFAAGVAHRGKFYVVGGGDRSAEVYDPATKKWHFIGSFVPKEADGFALGSLEGQLLMLTWSDRFGSRIWLWSGFGNGTIGLWRLIGFLPDQMEASRARLKHHGARLVRVGRELWVVEKAARHEWHIDGVCAWPTLPGPTFWPGEGQEVVAKGCIYAFSIEFGARLIWRSIPVYSL</sequence>
<dbReference type="SMART" id="SM00612">
    <property type="entry name" value="Kelch"/>
    <property type="match status" value="2"/>
</dbReference>
<reference evidence="3 4" key="1">
    <citation type="journal article" date="2019" name="Nat. Plants">
        <title>Stout camphor tree genome fills gaps in understanding of flowering plant genome evolution.</title>
        <authorList>
            <person name="Chaw S.M."/>
            <person name="Liu Y.C."/>
            <person name="Wu Y.W."/>
            <person name="Wang H.Y."/>
            <person name="Lin C.I."/>
            <person name="Wu C.S."/>
            <person name="Ke H.M."/>
            <person name="Chang L.Y."/>
            <person name="Hsu C.Y."/>
            <person name="Yang H.T."/>
            <person name="Sudianto E."/>
            <person name="Hsu M.H."/>
            <person name="Wu K.P."/>
            <person name="Wang L.N."/>
            <person name="Leebens-Mack J.H."/>
            <person name="Tsai I.J."/>
        </authorList>
    </citation>
    <scope>NUCLEOTIDE SEQUENCE [LARGE SCALE GENOMIC DNA]</scope>
    <source>
        <strain evidence="4">cv. Chaw 1501</strain>
        <tissue evidence="3">Young leaves</tissue>
    </source>
</reference>
<evidence type="ECO:0000256" key="1">
    <source>
        <dbReference type="ARBA" id="ARBA00022441"/>
    </source>
</evidence>
<protein>
    <submittedName>
        <fullName evidence="3">Kelch repeat and BTB domain-containing protein 13</fullName>
    </submittedName>
</protein>
<organism evidence="3 4">
    <name type="scientific">Cinnamomum micranthum f. kanehirae</name>
    <dbReference type="NCBI Taxonomy" id="337451"/>
    <lineage>
        <taxon>Eukaryota</taxon>
        <taxon>Viridiplantae</taxon>
        <taxon>Streptophyta</taxon>
        <taxon>Embryophyta</taxon>
        <taxon>Tracheophyta</taxon>
        <taxon>Spermatophyta</taxon>
        <taxon>Magnoliopsida</taxon>
        <taxon>Magnoliidae</taxon>
        <taxon>Laurales</taxon>
        <taxon>Lauraceae</taxon>
        <taxon>Cinnamomum</taxon>
    </lineage>
</organism>
<keyword evidence="1" id="KW-0880">Kelch repeat</keyword>
<dbReference type="PANTHER" id="PTHR46344">
    <property type="entry name" value="OS02G0202900 PROTEIN"/>
    <property type="match status" value="1"/>
</dbReference>
<proteinExistence type="predicted"/>
<dbReference type="InterPro" id="IPR015915">
    <property type="entry name" value="Kelch-typ_b-propeller"/>
</dbReference>
<name>A0A443NE32_9MAGN</name>
<gene>
    <name evidence="3" type="ORF">CKAN_00519600</name>
</gene>
<dbReference type="SUPFAM" id="SSF117281">
    <property type="entry name" value="Kelch motif"/>
    <property type="match status" value="1"/>
</dbReference>
<dbReference type="EMBL" id="QPKB01000002">
    <property type="protein sequence ID" value="RWR76738.1"/>
    <property type="molecule type" value="Genomic_DNA"/>
</dbReference>
<keyword evidence="4" id="KW-1185">Reference proteome</keyword>
<dbReference type="Gene3D" id="2.120.10.80">
    <property type="entry name" value="Kelch-type beta propeller"/>
    <property type="match status" value="1"/>
</dbReference>
<dbReference type="PANTHER" id="PTHR46344:SF27">
    <property type="entry name" value="KELCH REPEAT SUPERFAMILY PROTEIN"/>
    <property type="match status" value="1"/>
</dbReference>
<keyword evidence="2" id="KW-0677">Repeat</keyword>